<protein>
    <submittedName>
        <fullName evidence="2">Uncharacterized protein</fullName>
    </submittedName>
</protein>
<name>A0A0H3CG13_ENTCC</name>
<dbReference type="AlphaFoldDB" id="A0A0H3CG13"/>
<keyword evidence="3" id="KW-1185">Reference proteome</keyword>
<dbReference type="EnsemblBacteria" id="ADF60081">
    <property type="protein sequence ID" value="ADF60081"/>
    <property type="gene ID" value="ECL_00515"/>
</dbReference>
<keyword evidence="1" id="KW-0812">Transmembrane</keyword>
<dbReference type="OrthoDB" id="9872043at2"/>
<reference evidence="2 3" key="1">
    <citation type="journal article" date="2010" name="J. Bacteriol.">
        <title>Complete genome sequence of Enterobacter cloacae subsp. cloacae type strain ATCC 13047.</title>
        <authorList>
            <person name="Ren Y."/>
            <person name="Ren Y."/>
            <person name="Zhou Z."/>
            <person name="Guo X."/>
            <person name="Li Y."/>
            <person name="Feng L."/>
            <person name="Wang L."/>
        </authorList>
    </citation>
    <scope>NUCLEOTIDE SEQUENCE [LARGE SCALE GENOMIC DNA]</scope>
    <source>
        <strain evidence="3">ATCC 13047 / DSM 30054 / NBRC 13535 / NCTC 10005 / WDCM 00083 / NCDC 279-56</strain>
    </source>
</reference>
<gene>
    <name evidence="2" type="ordered locus">ECL_00515</name>
</gene>
<dbReference type="KEGG" id="enc:ECL_00515"/>
<organism evidence="2 3">
    <name type="scientific">Enterobacter cloacae subsp. cloacae (strain ATCC 13047 / DSM 30054 / NBRC 13535 / NCTC 10005 / WDCM 00083 / NCDC 279-56)</name>
    <dbReference type="NCBI Taxonomy" id="716541"/>
    <lineage>
        <taxon>Bacteria</taxon>
        <taxon>Pseudomonadati</taxon>
        <taxon>Pseudomonadota</taxon>
        <taxon>Gammaproteobacteria</taxon>
        <taxon>Enterobacterales</taxon>
        <taxon>Enterobacteriaceae</taxon>
        <taxon>Enterobacter</taxon>
        <taxon>Enterobacter cloacae complex</taxon>
    </lineage>
</organism>
<dbReference type="EMBL" id="CP001918">
    <property type="protein sequence ID" value="ADF60081.1"/>
    <property type="molecule type" value="Genomic_DNA"/>
</dbReference>
<dbReference type="Proteomes" id="UP000002363">
    <property type="component" value="Chromosome"/>
</dbReference>
<evidence type="ECO:0000256" key="1">
    <source>
        <dbReference type="SAM" id="Phobius"/>
    </source>
</evidence>
<keyword evidence="1" id="KW-1133">Transmembrane helix</keyword>
<accession>A0A0H3CG13</accession>
<proteinExistence type="predicted"/>
<dbReference type="HOGENOM" id="CLU_3250886_0_0_6"/>
<sequence length="42" mass="4957">MWDTKPFTDNYVDFFRLGFLGSYIIPLILVFLSGIFDNFSDM</sequence>
<evidence type="ECO:0000313" key="3">
    <source>
        <dbReference type="Proteomes" id="UP000002363"/>
    </source>
</evidence>
<feature type="transmembrane region" description="Helical" evidence="1">
    <location>
        <begin position="14"/>
        <end position="36"/>
    </location>
</feature>
<keyword evidence="1" id="KW-0472">Membrane</keyword>
<evidence type="ECO:0000313" key="2">
    <source>
        <dbReference type="EMBL" id="ADF60081.1"/>
    </source>
</evidence>